<evidence type="ECO:0000259" key="1">
    <source>
        <dbReference type="PROSITE" id="PS51186"/>
    </source>
</evidence>
<proteinExistence type="predicted"/>
<reference evidence="2 3" key="1">
    <citation type="submission" date="2019-11" db="EMBL/GenBank/DDBJ databases">
        <title>Draft genome sequences of five Paenibacillus species of dairy origin.</title>
        <authorList>
            <person name="Olajide A.M."/>
            <person name="Chen S."/>
            <person name="Lapointe G."/>
        </authorList>
    </citation>
    <scope>NUCLEOTIDE SEQUENCE [LARGE SCALE GENOMIC DNA]</scope>
    <source>
        <strain evidence="2 3">3CT49</strain>
    </source>
</reference>
<dbReference type="PROSITE" id="PS51186">
    <property type="entry name" value="GNAT"/>
    <property type="match status" value="1"/>
</dbReference>
<protein>
    <submittedName>
        <fullName evidence="2">GNAT family N-acetyltransferase</fullName>
    </submittedName>
</protein>
<accession>A0A6N8F0Y7</accession>
<dbReference type="InterPro" id="IPR000182">
    <property type="entry name" value="GNAT_dom"/>
</dbReference>
<evidence type="ECO:0000313" key="2">
    <source>
        <dbReference type="EMBL" id="MUG24583.1"/>
    </source>
</evidence>
<feature type="domain" description="N-acetyltransferase" evidence="1">
    <location>
        <begin position="1"/>
        <end position="55"/>
    </location>
</feature>
<comment type="caution">
    <text evidence="2">The sequence shown here is derived from an EMBL/GenBank/DDBJ whole genome shotgun (WGS) entry which is preliminary data.</text>
</comment>
<organism evidence="2 3">
    <name type="scientific">Paenibacillus macerans</name>
    <name type="common">Bacillus macerans</name>
    <dbReference type="NCBI Taxonomy" id="44252"/>
    <lineage>
        <taxon>Bacteria</taxon>
        <taxon>Bacillati</taxon>
        <taxon>Bacillota</taxon>
        <taxon>Bacilli</taxon>
        <taxon>Bacillales</taxon>
        <taxon>Paenibacillaceae</taxon>
        <taxon>Paenibacillus</taxon>
    </lineage>
</organism>
<gene>
    <name evidence="2" type="ORF">GNQ08_19615</name>
</gene>
<dbReference type="GO" id="GO:0016747">
    <property type="term" value="F:acyltransferase activity, transferring groups other than amino-acyl groups"/>
    <property type="evidence" value="ECO:0007669"/>
    <property type="project" value="InterPro"/>
</dbReference>
<dbReference type="AlphaFoldDB" id="A0A6N8F0Y7"/>
<dbReference type="SUPFAM" id="SSF55729">
    <property type="entry name" value="Acyl-CoA N-acyltransferases (Nat)"/>
    <property type="match status" value="1"/>
</dbReference>
<dbReference type="Proteomes" id="UP000442469">
    <property type="component" value="Unassembled WGS sequence"/>
</dbReference>
<name>A0A6N8F0Y7_PAEMA</name>
<dbReference type="EMBL" id="WNZZ01000016">
    <property type="protein sequence ID" value="MUG24583.1"/>
    <property type="molecule type" value="Genomic_DNA"/>
</dbReference>
<keyword evidence="2" id="KW-0808">Transferase</keyword>
<dbReference type="Pfam" id="PF00583">
    <property type="entry name" value="Acetyltransf_1"/>
    <property type="match status" value="1"/>
</dbReference>
<dbReference type="InterPro" id="IPR016181">
    <property type="entry name" value="Acyl_CoA_acyltransferase"/>
</dbReference>
<sequence length="55" mass="6398">MGRALLRKALRFAKDRGYSRTILCVNAENERAKALYLLEGFKDVEYAVNYQLDLM</sequence>
<dbReference type="Gene3D" id="3.40.630.30">
    <property type="match status" value="1"/>
</dbReference>
<evidence type="ECO:0000313" key="3">
    <source>
        <dbReference type="Proteomes" id="UP000442469"/>
    </source>
</evidence>